<proteinExistence type="predicted"/>
<reference evidence="2 3" key="1">
    <citation type="submission" date="2024-06" db="EMBL/GenBank/DDBJ databases">
        <title>Chitinophaga defluvii sp. nov., isolated from municipal sewage.</title>
        <authorList>
            <person name="Zhang L."/>
        </authorList>
    </citation>
    <scope>NUCLEOTIDE SEQUENCE [LARGE SCALE GENOMIC DNA]</scope>
    <source>
        <strain evidence="2 3">H8</strain>
    </source>
</reference>
<dbReference type="InterPro" id="IPR002591">
    <property type="entry name" value="Phosphodiest/P_Trfase"/>
</dbReference>
<name>A0ABV2T5V8_9BACT</name>
<dbReference type="Gene3D" id="3.40.720.10">
    <property type="entry name" value="Alkaline Phosphatase, subunit A"/>
    <property type="match status" value="1"/>
</dbReference>
<comment type="caution">
    <text evidence="2">The sequence shown here is derived from an EMBL/GenBank/DDBJ whole genome shotgun (WGS) entry which is preliminary data.</text>
</comment>
<dbReference type="InterPro" id="IPR013320">
    <property type="entry name" value="ConA-like_dom_sf"/>
</dbReference>
<feature type="domain" description="DUF4983" evidence="1">
    <location>
        <begin position="471"/>
        <end position="562"/>
    </location>
</feature>
<protein>
    <submittedName>
        <fullName evidence="2">Alkaline phosphatase family protein</fullName>
    </submittedName>
</protein>
<dbReference type="Pfam" id="PF16356">
    <property type="entry name" value="DUF4983"/>
    <property type="match status" value="1"/>
</dbReference>
<sequence>MNKTIPVKGWQLPLFALVTVLLLSYCNKPVSFYEELGADSVSVNLTRKKVLLINIQGAQGNTVRDANTPNIKGLLSNSIYSWDAVCDTVSTDHVGWAELLTGVRGKKNGITDGSYIDNRLVEYPSFLSRLTAANDKLKLISISSVATLNDTIIPAASASVIVKAATDAAAKDTAINRLKNDQADVVMVSLREVNEAGKQHGFSPASTAYMSAIEAADQHIGEILAALKGRENYAKEDWMVIITSNHGGTAAGTYGGNSFNERNTFLVFYNNRFVSKEITMPLVNVPYAGKYPFFYRADNKDHAAYTNNPAFHFGSDVSFTVEFNIHTTGSQQDNPIVTNKNWNSGGNTGWIIFIANGNIRLNYKGASTGRLDMGNGPPVADGKWHRVTVVFDRQKEIAMYKDGEFFVSGPNIKDKGNVDAGLPLTVGTHAILNYDYYGPNDGSLNSYVADIRIWKTVLSPETIQSWAFRSVTQAHPDYASLIGYWKASNGDDGDVVLKDDSPTKADLTIQHGLRWDYIDEVLNPSSIDATAFVPQSVDLPANVLAWMGLKLQPSWQLDGRILILQ</sequence>
<dbReference type="Pfam" id="PF01663">
    <property type="entry name" value="Phosphodiest"/>
    <property type="match status" value="1"/>
</dbReference>
<evidence type="ECO:0000259" key="1">
    <source>
        <dbReference type="Pfam" id="PF16356"/>
    </source>
</evidence>
<dbReference type="SUPFAM" id="SSF53649">
    <property type="entry name" value="Alkaline phosphatase-like"/>
    <property type="match status" value="1"/>
</dbReference>
<dbReference type="Pfam" id="PF13385">
    <property type="entry name" value="Laminin_G_3"/>
    <property type="match status" value="1"/>
</dbReference>
<accession>A0ABV2T5V8</accession>
<evidence type="ECO:0000313" key="2">
    <source>
        <dbReference type="EMBL" id="MET6998414.1"/>
    </source>
</evidence>
<gene>
    <name evidence="2" type="ORF">ABR189_13585</name>
</gene>
<dbReference type="RefSeq" id="WP_354661049.1">
    <property type="nucleotide sequence ID" value="NZ_JBEXAC010000001.1"/>
</dbReference>
<dbReference type="InterPro" id="IPR017850">
    <property type="entry name" value="Alkaline_phosphatase_core_sf"/>
</dbReference>
<dbReference type="SUPFAM" id="SSF49899">
    <property type="entry name" value="Concanavalin A-like lectins/glucanases"/>
    <property type="match status" value="1"/>
</dbReference>
<keyword evidence="3" id="KW-1185">Reference proteome</keyword>
<dbReference type="Proteomes" id="UP001549749">
    <property type="component" value="Unassembled WGS sequence"/>
</dbReference>
<evidence type="ECO:0000313" key="3">
    <source>
        <dbReference type="Proteomes" id="UP001549749"/>
    </source>
</evidence>
<dbReference type="EMBL" id="JBEXAC010000001">
    <property type="protein sequence ID" value="MET6998414.1"/>
    <property type="molecule type" value="Genomic_DNA"/>
</dbReference>
<organism evidence="2 3">
    <name type="scientific">Chitinophaga defluvii</name>
    <dbReference type="NCBI Taxonomy" id="3163343"/>
    <lineage>
        <taxon>Bacteria</taxon>
        <taxon>Pseudomonadati</taxon>
        <taxon>Bacteroidota</taxon>
        <taxon>Chitinophagia</taxon>
        <taxon>Chitinophagales</taxon>
        <taxon>Chitinophagaceae</taxon>
        <taxon>Chitinophaga</taxon>
    </lineage>
</organism>
<dbReference type="InterPro" id="IPR032309">
    <property type="entry name" value="DUF4983"/>
</dbReference>
<dbReference type="Gene3D" id="2.60.120.200">
    <property type="match status" value="1"/>
</dbReference>